<evidence type="ECO:0000313" key="1">
    <source>
        <dbReference type="EMBL" id="MBL1121070.1"/>
    </source>
</evidence>
<name>A0ABS1Q8R6_9ACTN</name>
<accession>A0ABS1Q8R6</accession>
<dbReference type="InterPro" id="IPR046203">
    <property type="entry name" value="DUF6236"/>
</dbReference>
<sequence length="396" mass="43304">MASIALYYPWMHFQDSDWLKLALLSWERIVRLRPRAVDDRDSEVVRAIRGESDLLHETAPSRHDLETVAGAFFEILGGEGPAARYEAARALRASDPALDVSAGEEFLMVPLSQQVEDPLTMVPLSHSRKLLWIYCGGTGTKISDELRRHLVEAGVARQVNERDPWVGLRPKLGTVYLTALADTVARHNALSPVTDDLRMHHAVGALDQLADLLDQPVTPAFEDTRAAYVHLSLRAVIRPERIAAVPVSRLLGFRQRYAPELAAFHAHIDSLATELEQIAAVENSALAQAHLQALYERATKPQLDELRRALRAFGIESTVGTLGLKVDLGAASGTALGSLAISEGHPAVGTAAVALTVVPYIAGRLKARREQRTGSPVAYLLAAERKLNRSPLGFRT</sequence>
<dbReference type="RefSeq" id="WP_201858805.1">
    <property type="nucleotide sequence ID" value="NZ_JAERRG010000105.1"/>
</dbReference>
<dbReference type="Proteomes" id="UP000621510">
    <property type="component" value="Unassembled WGS sequence"/>
</dbReference>
<dbReference type="Pfam" id="PF19749">
    <property type="entry name" value="DUF6236"/>
    <property type="match status" value="1"/>
</dbReference>
<gene>
    <name evidence="1" type="ORF">JK364_53955</name>
</gene>
<protein>
    <submittedName>
        <fullName evidence="1">Uncharacterized protein</fullName>
    </submittedName>
</protein>
<comment type="caution">
    <text evidence="1">The sequence shown here is derived from an EMBL/GenBank/DDBJ whole genome shotgun (WGS) entry which is preliminary data.</text>
</comment>
<keyword evidence="2" id="KW-1185">Reference proteome</keyword>
<proteinExistence type="predicted"/>
<evidence type="ECO:0000313" key="2">
    <source>
        <dbReference type="Proteomes" id="UP000621510"/>
    </source>
</evidence>
<organism evidence="1 2">
    <name type="scientific">Streptomyces endocoffeicus</name>
    <dbReference type="NCBI Taxonomy" id="2898945"/>
    <lineage>
        <taxon>Bacteria</taxon>
        <taxon>Bacillati</taxon>
        <taxon>Actinomycetota</taxon>
        <taxon>Actinomycetes</taxon>
        <taxon>Kitasatosporales</taxon>
        <taxon>Streptomycetaceae</taxon>
        <taxon>Streptomyces</taxon>
    </lineage>
</organism>
<reference evidence="1 2" key="1">
    <citation type="submission" date="2021-01" db="EMBL/GenBank/DDBJ databases">
        <title>WGS of actinomycetes isolated from Thailand.</title>
        <authorList>
            <person name="Thawai C."/>
        </authorList>
    </citation>
    <scope>NUCLEOTIDE SEQUENCE [LARGE SCALE GENOMIC DNA]</scope>
    <source>
        <strain evidence="1 2">CA3R110</strain>
    </source>
</reference>
<dbReference type="EMBL" id="JAERRG010000105">
    <property type="protein sequence ID" value="MBL1121070.1"/>
    <property type="molecule type" value="Genomic_DNA"/>
</dbReference>